<gene>
    <name evidence="1" type="ORF">CMU51_01175</name>
</gene>
<dbReference type="AlphaFoldDB" id="A0AAE4NXF2"/>
<proteinExistence type="predicted"/>
<evidence type="ECO:0000313" key="2">
    <source>
        <dbReference type="Proteomes" id="UP001189000"/>
    </source>
</evidence>
<protein>
    <recommendedName>
        <fullName evidence="3">HNH endonuclease 5 domain-containing protein</fullName>
    </recommendedName>
</protein>
<accession>A0AAE4NXF2</accession>
<evidence type="ECO:0000313" key="1">
    <source>
        <dbReference type="EMBL" id="MDV3662669.1"/>
    </source>
</evidence>
<comment type="caution">
    <text evidence="1">The sequence shown here is derived from an EMBL/GenBank/DDBJ whole genome shotgun (WGS) entry which is preliminary data.</text>
</comment>
<organism evidence="1 2">
    <name type="scientific">Elizabethkingia anophelis</name>
    <dbReference type="NCBI Taxonomy" id="1117645"/>
    <lineage>
        <taxon>Bacteria</taxon>
        <taxon>Pseudomonadati</taxon>
        <taxon>Bacteroidota</taxon>
        <taxon>Flavobacteriia</taxon>
        <taxon>Flavobacteriales</taxon>
        <taxon>Weeksellaceae</taxon>
        <taxon>Elizabethkingia</taxon>
    </lineage>
</organism>
<evidence type="ECO:0008006" key="3">
    <source>
        <dbReference type="Google" id="ProtNLM"/>
    </source>
</evidence>
<sequence>MSNNIESRKRLFDKFSSQLHLLRDEGLLNIDLKFERTYICPICLRQFEESDLISTVDKNFLTEEDAPPAKLDGQRVALTCFECNSTAGHQIDVHLINRIKYIDRSKFYKGSKQEGFFEYEGKRIMAEITSNGDGTLEILHKTKNNNPTLLDKFMYGIKNKDIGPLLNLQPKRTNDNSDRVNLALLKTNYIITFSKFGYIFLLDKHYDNIREQIRDVNKGFDRQIFLKDQFSNNKIGTYYVFNDDAKSIFNIFSLRTEYSETLIGAILPLPEKTPDEIYKSLVTNGFSTEKSGETDVTLNTRNYDPDANVFSDMKEIMKIVNWIKTP</sequence>
<name>A0AAE4NXF2_9FLAO</name>
<dbReference type="Proteomes" id="UP001189000">
    <property type="component" value="Unassembled WGS sequence"/>
</dbReference>
<reference evidence="1" key="1">
    <citation type="submission" date="2023-02" db="EMBL/GenBank/DDBJ databases">
        <title>Elizabethkingia anophelis draft genomes.</title>
        <authorList>
            <person name="Nicholson A.C."/>
            <person name="Whitney A.M."/>
            <person name="Humrighouse B.W."/>
            <person name="Villarma A."/>
            <person name="Bell M."/>
            <person name="Mcquiston J."/>
        </authorList>
    </citation>
    <scope>NUCLEOTIDE SEQUENCE</scope>
    <source>
        <strain evidence="1">B4955</strain>
    </source>
</reference>
<dbReference type="EMBL" id="NWGY01000001">
    <property type="protein sequence ID" value="MDV3662669.1"/>
    <property type="molecule type" value="Genomic_DNA"/>
</dbReference>